<organism evidence="6 7">
    <name type="scientific">Salinisphaera orenii MK-B5</name>
    <dbReference type="NCBI Taxonomy" id="856730"/>
    <lineage>
        <taxon>Bacteria</taxon>
        <taxon>Pseudomonadati</taxon>
        <taxon>Pseudomonadota</taxon>
        <taxon>Gammaproteobacteria</taxon>
        <taxon>Salinisphaerales</taxon>
        <taxon>Salinisphaeraceae</taxon>
        <taxon>Salinisphaera</taxon>
    </lineage>
</organism>
<proteinExistence type="inferred from homology"/>
<evidence type="ECO:0000256" key="4">
    <source>
        <dbReference type="ARBA" id="ARBA00022490"/>
    </source>
</evidence>
<dbReference type="Pfam" id="PF03937">
    <property type="entry name" value="Sdh5"/>
    <property type="match status" value="1"/>
</dbReference>
<dbReference type="Gene3D" id="1.10.150.250">
    <property type="entry name" value="Flavinator of succinate dehydrogenase"/>
    <property type="match status" value="1"/>
</dbReference>
<comment type="similarity">
    <text evidence="2">Belongs to the SdhE FAD assembly factor family.</text>
</comment>
<reference evidence="6 7" key="1">
    <citation type="submission" date="2013-10" db="EMBL/GenBank/DDBJ databases">
        <title>Salinisphaera orenii MK-B5 Genome Sequencing.</title>
        <authorList>
            <person name="Lai Q."/>
            <person name="Li C."/>
            <person name="Shao Z."/>
        </authorList>
    </citation>
    <scope>NUCLEOTIDE SEQUENCE [LARGE SCALE GENOMIC DNA]</scope>
    <source>
        <strain evidence="6 7">MK-B5</strain>
    </source>
</reference>
<evidence type="ECO:0000256" key="1">
    <source>
        <dbReference type="ARBA" id="ARBA00004496"/>
    </source>
</evidence>
<dbReference type="InterPro" id="IPR005631">
    <property type="entry name" value="SDH"/>
</dbReference>
<comment type="subcellular location">
    <subcellularLocation>
        <location evidence="1">Cytoplasm</location>
    </subcellularLocation>
</comment>
<dbReference type="PANTHER" id="PTHR39585:SF1">
    <property type="entry name" value="FAD ASSEMBLY FACTOR SDHE"/>
    <property type="match status" value="1"/>
</dbReference>
<keyword evidence="7" id="KW-1185">Reference proteome</keyword>
<dbReference type="Proteomes" id="UP000283993">
    <property type="component" value="Unassembled WGS sequence"/>
</dbReference>
<keyword evidence="5" id="KW-0143">Chaperone</keyword>
<evidence type="ECO:0000313" key="6">
    <source>
        <dbReference type="EMBL" id="ROO30402.1"/>
    </source>
</evidence>
<dbReference type="PANTHER" id="PTHR39585">
    <property type="entry name" value="FAD ASSEMBLY FACTOR SDHE"/>
    <property type="match status" value="1"/>
</dbReference>
<dbReference type="InterPro" id="IPR036714">
    <property type="entry name" value="SDH_sf"/>
</dbReference>
<name>A0A423PY03_9GAMM</name>
<comment type="caution">
    <text evidence="6">The sequence shown here is derived from an EMBL/GenBank/DDBJ whole genome shotgun (WGS) entry which is preliminary data.</text>
</comment>
<keyword evidence="4" id="KW-0963">Cytoplasm</keyword>
<dbReference type="AlphaFoldDB" id="A0A423PY03"/>
<dbReference type="RefSeq" id="WP_123589822.1">
    <property type="nucleotide sequence ID" value="NZ_AYKH01000001.1"/>
</dbReference>
<gene>
    <name evidence="6" type="ORF">SAOR_00730</name>
</gene>
<evidence type="ECO:0000256" key="2">
    <source>
        <dbReference type="ARBA" id="ARBA00008571"/>
    </source>
</evidence>
<dbReference type="GO" id="GO:0006105">
    <property type="term" value="P:succinate metabolic process"/>
    <property type="evidence" value="ECO:0007669"/>
    <property type="project" value="TreeGrafter"/>
</dbReference>
<evidence type="ECO:0000256" key="5">
    <source>
        <dbReference type="ARBA" id="ARBA00023186"/>
    </source>
</evidence>
<accession>A0A423PY03</accession>
<sequence length="84" mass="9857">MSEKSRIRWLCRRGMKELDVLLERFVATEYDDLDERERAGLLALVQLEDPDLYALIMEREQPADAIQADLLRRIRQFKRPPGAG</sequence>
<dbReference type="SUPFAM" id="SSF109910">
    <property type="entry name" value="YgfY-like"/>
    <property type="match status" value="1"/>
</dbReference>
<evidence type="ECO:0000256" key="3">
    <source>
        <dbReference type="ARBA" id="ARBA00019418"/>
    </source>
</evidence>
<protein>
    <recommendedName>
        <fullName evidence="3">FAD assembly factor SdhE</fullName>
    </recommendedName>
</protein>
<dbReference type="GO" id="GO:0005737">
    <property type="term" value="C:cytoplasm"/>
    <property type="evidence" value="ECO:0007669"/>
    <property type="project" value="UniProtKB-SubCell"/>
</dbReference>
<evidence type="ECO:0000313" key="7">
    <source>
        <dbReference type="Proteomes" id="UP000283993"/>
    </source>
</evidence>
<dbReference type="EMBL" id="AYKH01000001">
    <property type="protein sequence ID" value="ROO30402.1"/>
    <property type="molecule type" value="Genomic_DNA"/>
</dbReference>
<dbReference type="InterPro" id="IPR050531">
    <property type="entry name" value="SdhE_FAD_assembly_factor"/>
</dbReference>